<sequence length="103" mass="11711">MNLILEYTSDEEQEQADKRAFKNLLASFAVDDKQKEDFPYMSSKQDKHILNRRNRLSDTLCLSEAGSKENSYLTCYFSKKNVQQSSMVLILMSTYAGASIAPA</sequence>
<comment type="caution">
    <text evidence="1">The sequence shown here is derived from an EMBL/GenBank/DDBJ whole genome shotgun (WGS) entry which is preliminary data.</text>
</comment>
<evidence type="ECO:0000313" key="1">
    <source>
        <dbReference type="EMBL" id="KAH3852296.1"/>
    </source>
</evidence>
<organism evidence="1 2">
    <name type="scientific">Dreissena polymorpha</name>
    <name type="common">Zebra mussel</name>
    <name type="synonym">Mytilus polymorpha</name>
    <dbReference type="NCBI Taxonomy" id="45954"/>
    <lineage>
        <taxon>Eukaryota</taxon>
        <taxon>Metazoa</taxon>
        <taxon>Spiralia</taxon>
        <taxon>Lophotrochozoa</taxon>
        <taxon>Mollusca</taxon>
        <taxon>Bivalvia</taxon>
        <taxon>Autobranchia</taxon>
        <taxon>Heteroconchia</taxon>
        <taxon>Euheterodonta</taxon>
        <taxon>Imparidentia</taxon>
        <taxon>Neoheterodontei</taxon>
        <taxon>Myida</taxon>
        <taxon>Dreissenoidea</taxon>
        <taxon>Dreissenidae</taxon>
        <taxon>Dreissena</taxon>
    </lineage>
</organism>
<name>A0A9D4L895_DREPO</name>
<proteinExistence type="predicted"/>
<dbReference type="EMBL" id="JAIWYP010000003">
    <property type="protein sequence ID" value="KAH3852296.1"/>
    <property type="molecule type" value="Genomic_DNA"/>
</dbReference>
<evidence type="ECO:0000313" key="2">
    <source>
        <dbReference type="Proteomes" id="UP000828390"/>
    </source>
</evidence>
<reference evidence="1" key="1">
    <citation type="journal article" date="2019" name="bioRxiv">
        <title>The Genome of the Zebra Mussel, Dreissena polymorpha: A Resource for Invasive Species Research.</title>
        <authorList>
            <person name="McCartney M.A."/>
            <person name="Auch B."/>
            <person name="Kono T."/>
            <person name="Mallez S."/>
            <person name="Zhang Y."/>
            <person name="Obille A."/>
            <person name="Becker A."/>
            <person name="Abrahante J.E."/>
            <person name="Garbe J."/>
            <person name="Badalamenti J.P."/>
            <person name="Herman A."/>
            <person name="Mangelson H."/>
            <person name="Liachko I."/>
            <person name="Sullivan S."/>
            <person name="Sone E.D."/>
            <person name="Koren S."/>
            <person name="Silverstein K.A.T."/>
            <person name="Beckman K.B."/>
            <person name="Gohl D.M."/>
        </authorList>
    </citation>
    <scope>NUCLEOTIDE SEQUENCE</scope>
    <source>
        <strain evidence="1">Duluth1</strain>
        <tissue evidence="1">Whole animal</tissue>
    </source>
</reference>
<dbReference type="Proteomes" id="UP000828390">
    <property type="component" value="Unassembled WGS sequence"/>
</dbReference>
<reference evidence="1" key="2">
    <citation type="submission" date="2020-11" db="EMBL/GenBank/DDBJ databases">
        <authorList>
            <person name="McCartney M.A."/>
            <person name="Auch B."/>
            <person name="Kono T."/>
            <person name="Mallez S."/>
            <person name="Becker A."/>
            <person name="Gohl D.M."/>
            <person name="Silverstein K.A.T."/>
            <person name="Koren S."/>
            <person name="Bechman K.B."/>
            <person name="Herman A."/>
            <person name="Abrahante J.E."/>
            <person name="Garbe J."/>
        </authorList>
    </citation>
    <scope>NUCLEOTIDE SEQUENCE</scope>
    <source>
        <strain evidence="1">Duluth1</strain>
        <tissue evidence="1">Whole animal</tissue>
    </source>
</reference>
<dbReference type="AlphaFoldDB" id="A0A9D4L895"/>
<gene>
    <name evidence="1" type="ORF">DPMN_094800</name>
</gene>
<accession>A0A9D4L895</accession>
<protein>
    <submittedName>
        <fullName evidence="1">Uncharacterized protein</fullName>
    </submittedName>
</protein>
<keyword evidence="2" id="KW-1185">Reference proteome</keyword>